<feature type="domain" description="DUF4218" evidence="2">
    <location>
        <begin position="73"/>
        <end position="183"/>
    </location>
</feature>
<dbReference type="Pfam" id="PF13960">
    <property type="entry name" value="DUF4218"/>
    <property type="match status" value="1"/>
</dbReference>
<proteinExistence type="predicted"/>
<evidence type="ECO:0000313" key="4">
    <source>
        <dbReference type="Proteomes" id="UP000004994"/>
    </source>
</evidence>
<dbReference type="Proteomes" id="UP000004994">
    <property type="component" value="Chromosome 6"/>
</dbReference>
<accession>A0A3Q7GQU0</accession>
<dbReference type="InterPro" id="IPR025452">
    <property type="entry name" value="DUF4218"/>
</dbReference>
<dbReference type="Gramene" id="Solyc06g036807.1.1">
    <property type="protein sequence ID" value="Solyc06g036807.1.1"/>
    <property type="gene ID" value="Solyc06g036807.1"/>
</dbReference>
<dbReference type="EnsemblPlants" id="Solyc06g036807.1.1">
    <property type="protein sequence ID" value="Solyc06g036807.1.1"/>
    <property type="gene ID" value="Solyc06g036807.1"/>
</dbReference>
<evidence type="ECO:0000313" key="3">
    <source>
        <dbReference type="EnsemblPlants" id="Solyc06g036807.1.1"/>
    </source>
</evidence>
<protein>
    <recommendedName>
        <fullName evidence="2">DUF4218 domain-containing protein</fullName>
    </recommendedName>
</protein>
<dbReference type="PANTHER" id="PTHR33144:SF35">
    <property type="entry name" value="TRANSPOSASE, PTTA_EN_SPM, PLANT-RELATED"/>
    <property type="match status" value="1"/>
</dbReference>
<reference evidence="3" key="2">
    <citation type="submission" date="2019-01" db="UniProtKB">
        <authorList>
            <consortium name="EnsemblPlants"/>
        </authorList>
    </citation>
    <scope>IDENTIFICATION</scope>
    <source>
        <strain evidence="3">cv. Heinz 1706</strain>
    </source>
</reference>
<organism evidence="3">
    <name type="scientific">Solanum lycopersicum</name>
    <name type="common">Tomato</name>
    <name type="synonym">Lycopersicon esculentum</name>
    <dbReference type="NCBI Taxonomy" id="4081"/>
    <lineage>
        <taxon>Eukaryota</taxon>
        <taxon>Viridiplantae</taxon>
        <taxon>Streptophyta</taxon>
        <taxon>Embryophyta</taxon>
        <taxon>Tracheophyta</taxon>
        <taxon>Spermatophyta</taxon>
        <taxon>Magnoliopsida</taxon>
        <taxon>eudicotyledons</taxon>
        <taxon>Gunneridae</taxon>
        <taxon>Pentapetalae</taxon>
        <taxon>asterids</taxon>
        <taxon>lamiids</taxon>
        <taxon>Solanales</taxon>
        <taxon>Solanaceae</taxon>
        <taxon>Solanoideae</taxon>
        <taxon>Solaneae</taxon>
        <taxon>Solanum</taxon>
        <taxon>Solanum subgen. Lycopersicon</taxon>
    </lineage>
</organism>
<reference evidence="3" key="1">
    <citation type="journal article" date="2012" name="Nature">
        <title>The tomato genome sequence provides insights into fleshy fruit evolution.</title>
        <authorList>
            <consortium name="Tomato Genome Consortium"/>
        </authorList>
    </citation>
    <scope>NUCLEOTIDE SEQUENCE [LARGE SCALE GENOMIC DNA]</scope>
    <source>
        <strain evidence="3">cv. Heinz 1706</strain>
    </source>
</reference>
<dbReference type="InParanoid" id="A0A3Q7GQU0"/>
<keyword evidence="4" id="KW-1185">Reference proteome</keyword>
<dbReference type="Pfam" id="PF03004">
    <property type="entry name" value="Transposase_24"/>
    <property type="match status" value="1"/>
</dbReference>
<dbReference type="InterPro" id="IPR004252">
    <property type="entry name" value="Probable_transposase_24"/>
</dbReference>
<sequence length="804" mass="91655">MKLLVKLVGEAAAEAPSVKAMYSASVVDKVTVGCKVSFQLTTDPPRSIAIMYVSYSNLGLAETDPKSIAIIAICSKVIRRCDLDKMKAEIIDIECELEKIFPLSFFDIMTHLPIHLVDEIKLGDPTHLHWMYSTQRTMCDFKGLVRNRKNPEGSIVEGFSAVDCLNFISIYLPNTVKTKLSRCEIEDGEYIQTEEGGVSHLFPKTGHPIGSENIRKGKIFNMDQHELFEAHRYSLFNTGDEQVEAFIKEHKSLTDNRTRGNAWVKAQMLDGLEKIFLLISMMLLPLHNIHKINLWKHWKRRMTLMILIEIGWNFSEQFQYISGPANQSVLISLLRSNTPGQNSHRYEVRERTSAQINWRTTVVAPQSEAKRQSAEELPFENQPVEELPVVHPVEELPLEQPVQELPLEQHGKDFPFEDQVQMNSVTPQTNDQPEEQAGDVSSPNKRGRTQMHDVHTLKERKLIILNSQNQPVGPTDSVAIELSSFLGTLARNATLCPFDILDWRSMDTKKDLWDYTKGKYIIPEAAYHWAMVTIRDAWRRHRSDLKLNYYDPFENDAVQMAKKPGHIPECQFRELLKYWNSEKFKLLIFAPFPASSHLVTPNTSKRKWIIIMPKLKAIRATFWHKMSETNAKNRKKLMNPHTAGKKSFALVRNKLDKDKETVSSKDLFRVTRTRKPGRSYKASNEDTTSKIEQKKIVRQEVIVDVIAQIKHVGLIDPNILAAFSTPSQRESTSVQGDKQDSNIDSTFLVLNSEDTSTLKVTKQETSASLVLASITLQNCTFLDIVILSLTVTKSKKAMKAIVKT</sequence>
<feature type="region of interest" description="Disordered" evidence="1">
    <location>
        <begin position="364"/>
        <end position="386"/>
    </location>
</feature>
<dbReference type="AlphaFoldDB" id="A0A3Q7GQU0"/>
<name>A0A3Q7GQU0_SOLLC</name>
<dbReference type="PANTHER" id="PTHR33144">
    <property type="entry name" value="OS10G0409366 PROTEIN-RELATED"/>
    <property type="match status" value="1"/>
</dbReference>
<feature type="region of interest" description="Disordered" evidence="1">
    <location>
        <begin position="424"/>
        <end position="450"/>
    </location>
</feature>
<evidence type="ECO:0000259" key="2">
    <source>
        <dbReference type="Pfam" id="PF13960"/>
    </source>
</evidence>
<evidence type="ECO:0000256" key="1">
    <source>
        <dbReference type="SAM" id="MobiDB-lite"/>
    </source>
</evidence>
<dbReference type="OMA" id="RSIAIMY"/>
<dbReference type="STRING" id="4081.A0A3Q7GQU0"/>